<sequence>MMAHGVSNVMADADSNGRLNESESEEGAEVSREGTPERNAVLVSSPGLGDDGNGEIQVGGDDFEWEGWGPGRHMVPLAWRFPLRCRVRNMFMWWNLGQDVIVEGQVRRIRPLKHLSQVPFSADVKDENTRKNVYKQVRIEMSLAVEDHQVEANRNSESGQRTYADILQST</sequence>
<dbReference type="AlphaFoldDB" id="L1J3E8"/>
<evidence type="ECO:0000256" key="1">
    <source>
        <dbReference type="SAM" id="MobiDB-lite"/>
    </source>
</evidence>
<dbReference type="GeneID" id="17290446"/>
<organism evidence="3">
    <name type="scientific">Guillardia theta (strain CCMP2712)</name>
    <name type="common">Cryptophyte</name>
    <dbReference type="NCBI Taxonomy" id="905079"/>
    <lineage>
        <taxon>Eukaryota</taxon>
        <taxon>Cryptophyceae</taxon>
        <taxon>Pyrenomonadales</taxon>
        <taxon>Geminigeraceae</taxon>
        <taxon>Guillardia</taxon>
    </lineage>
</organism>
<name>L1J3E8_GUITC</name>
<dbReference type="PaxDb" id="55529-EKX33719"/>
<dbReference type="EnsemblProtists" id="EKX42620">
    <property type="protein sequence ID" value="EKX42620"/>
    <property type="gene ID" value="GUITHDRAFT_153489"/>
</dbReference>
<evidence type="ECO:0000313" key="2">
    <source>
        <dbReference type="EMBL" id="EKX33719.1"/>
    </source>
</evidence>
<reference evidence="5" key="2">
    <citation type="submission" date="2012-11" db="EMBL/GenBank/DDBJ databases">
        <authorList>
            <person name="Kuo A."/>
            <person name="Curtis B.A."/>
            <person name="Tanifuji G."/>
            <person name="Burki F."/>
            <person name="Gruber A."/>
            <person name="Irimia M."/>
            <person name="Maruyama S."/>
            <person name="Arias M.C."/>
            <person name="Ball S.G."/>
            <person name="Gile G.H."/>
            <person name="Hirakawa Y."/>
            <person name="Hopkins J.F."/>
            <person name="Rensing S.A."/>
            <person name="Schmutz J."/>
            <person name="Symeonidi A."/>
            <person name="Elias M."/>
            <person name="Eveleigh R.J."/>
            <person name="Herman E.K."/>
            <person name="Klute M.J."/>
            <person name="Nakayama T."/>
            <person name="Obornik M."/>
            <person name="Reyes-Prieto A."/>
            <person name="Armbrust E.V."/>
            <person name="Aves S.J."/>
            <person name="Beiko R.G."/>
            <person name="Coutinho P."/>
            <person name="Dacks J.B."/>
            <person name="Durnford D.G."/>
            <person name="Fast N.M."/>
            <person name="Green B.R."/>
            <person name="Grisdale C."/>
            <person name="Hempe F."/>
            <person name="Henrissat B."/>
            <person name="Hoppner M.P."/>
            <person name="Ishida K.-I."/>
            <person name="Kim E."/>
            <person name="Koreny L."/>
            <person name="Kroth P.G."/>
            <person name="Liu Y."/>
            <person name="Malik S.-B."/>
            <person name="Maier U.G."/>
            <person name="McRose D."/>
            <person name="Mock T."/>
            <person name="Neilson J.A."/>
            <person name="Onodera N.T."/>
            <person name="Poole A.M."/>
            <person name="Pritham E.J."/>
            <person name="Richards T.A."/>
            <person name="Rocap G."/>
            <person name="Roy S.W."/>
            <person name="Sarai C."/>
            <person name="Schaack S."/>
            <person name="Shirato S."/>
            <person name="Slamovits C.H."/>
            <person name="Spencer D.F."/>
            <person name="Suzuki S."/>
            <person name="Worden A.Z."/>
            <person name="Zauner S."/>
            <person name="Barry K."/>
            <person name="Bell C."/>
            <person name="Bharti A.K."/>
            <person name="Crow J.A."/>
            <person name="Grimwood J."/>
            <person name="Kramer R."/>
            <person name="Lindquist E."/>
            <person name="Lucas S."/>
            <person name="Salamov A."/>
            <person name="McFadden G.I."/>
            <person name="Lane C.E."/>
            <person name="Keeling P.J."/>
            <person name="Gray M.W."/>
            <person name="Grigoriev I.V."/>
            <person name="Archibald J.M."/>
        </authorList>
    </citation>
    <scope>NUCLEOTIDE SEQUENCE</scope>
    <source>
        <strain evidence="5">CCMP2712</strain>
    </source>
</reference>
<reference evidence="3 5" key="1">
    <citation type="journal article" date="2012" name="Nature">
        <title>Algal genomes reveal evolutionary mosaicism and the fate of nucleomorphs.</title>
        <authorList>
            <consortium name="DOE Joint Genome Institute"/>
            <person name="Curtis B.A."/>
            <person name="Tanifuji G."/>
            <person name="Burki F."/>
            <person name="Gruber A."/>
            <person name="Irimia M."/>
            <person name="Maruyama S."/>
            <person name="Arias M.C."/>
            <person name="Ball S.G."/>
            <person name="Gile G.H."/>
            <person name="Hirakawa Y."/>
            <person name="Hopkins J.F."/>
            <person name="Kuo A."/>
            <person name="Rensing S.A."/>
            <person name="Schmutz J."/>
            <person name="Symeonidi A."/>
            <person name="Elias M."/>
            <person name="Eveleigh R.J."/>
            <person name="Herman E.K."/>
            <person name="Klute M.J."/>
            <person name="Nakayama T."/>
            <person name="Obornik M."/>
            <person name="Reyes-Prieto A."/>
            <person name="Armbrust E.V."/>
            <person name="Aves S.J."/>
            <person name="Beiko R.G."/>
            <person name="Coutinho P."/>
            <person name="Dacks J.B."/>
            <person name="Durnford D.G."/>
            <person name="Fast N.M."/>
            <person name="Green B.R."/>
            <person name="Grisdale C.J."/>
            <person name="Hempel F."/>
            <person name="Henrissat B."/>
            <person name="Hoppner M.P."/>
            <person name="Ishida K."/>
            <person name="Kim E."/>
            <person name="Koreny L."/>
            <person name="Kroth P.G."/>
            <person name="Liu Y."/>
            <person name="Malik S.B."/>
            <person name="Maier U.G."/>
            <person name="McRose D."/>
            <person name="Mock T."/>
            <person name="Neilson J.A."/>
            <person name="Onodera N.T."/>
            <person name="Poole A.M."/>
            <person name="Pritham E.J."/>
            <person name="Richards T.A."/>
            <person name="Rocap G."/>
            <person name="Roy S.W."/>
            <person name="Sarai C."/>
            <person name="Schaack S."/>
            <person name="Shirato S."/>
            <person name="Slamovits C.H."/>
            <person name="Spencer D.F."/>
            <person name="Suzuki S."/>
            <person name="Worden A.Z."/>
            <person name="Zauner S."/>
            <person name="Barry K."/>
            <person name="Bell C."/>
            <person name="Bharti A.K."/>
            <person name="Crow J.A."/>
            <person name="Grimwood J."/>
            <person name="Kramer R."/>
            <person name="Lindquist E."/>
            <person name="Lucas S."/>
            <person name="Salamov A."/>
            <person name="McFadden G.I."/>
            <person name="Lane C.E."/>
            <person name="Keeling P.J."/>
            <person name="Gray M.W."/>
            <person name="Grigoriev I.V."/>
            <person name="Archibald J.M."/>
        </authorList>
    </citation>
    <scope>NUCLEOTIDE SEQUENCE</scope>
    <source>
        <strain evidence="3 5">CCMP2712</strain>
    </source>
</reference>
<gene>
    <name evidence="3" type="ORF">GUITHDRAFT_153489</name>
    <name evidence="2" type="ORF">GUITHDRAFT_155958</name>
</gene>
<proteinExistence type="predicted"/>
<dbReference type="GeneID" id="17299357"/>
<reference evidence="4" key="3">
    <citation type="submission" date="2016-03" db="UniProtKB">
        <authorList>
            <consortium name="EnsemblProtists"/>
        </authorList>
    </citation>
    <scope>IDENTIFICATION</scope>
</reference>
<dbReference type="HOGENOM" id="CLU_1581486_0_0_1"/>
<protein>
    <submittedName>
        <fullName evidence="3 4">Uncharacterized protein</fullName>
    </submittedName>
</protein>
<dbReference type="RefSeq" id="XP_005829600.1">
    <property type="nucleotide sequence ID" value="XM_005829543.1"/>
</dbReference>
<evidence type="ECO:0000313" key="4">
    <source>
        <dbReference type="EnsemblProtists" id="EKX33719"/>
    </source>
</evidence>
<dbReference type="KEGG" id="gtt:GUITHDRAFT_153489"/>
<dbReference type="EMBL" id="JH993015">
    <property type="protein sequence ID" value="EKX42620.1"/>
    <property type="molecule type" value="Genomic_DNA"/>
</dbReference>
<dbReference type="Proteomes" id="UP000011087">
    <property type="component" value="Unassembled WGS sequence"/>
</dbReference>
<evidence type="ECO:0000313" key="5">
    <source>
        <dbReference type="Proteomes" id="UP000011087"/>
    </source>
</evidence>
<dbReference type="EnsemblProtists" id="EKX33719">
    <property type="protein sequence ID" value="EKX33719"/>
    <property type="gene ID" value="GUITHDRAFT_155958"/>
</dbReference>
<dbReference type="EMBL" id="JH993132">
    <property type="protein sequence ID" value="EKX33719.1"/>
    <property type="molecule type" value="Genomic_DNA"/>
</dbReference>
<accession>L1J3E8</accession>
<dbReference type="KEGG" id="gtt:GUITHDRAFT_155958"/>
<dbReference type="RefSeq" id="XP_005820699.1">
    <property type="nucleotide sequence ID" value="XM_005820642.1"/>
</dbReference>
<keyword evidence="5" id="KW-1185">Reference proteome</keyword>
<evidence type="ECO:0000313" key="3">
    <source>
        <dbReference type="EMBL" id="EKX42620.1"/>
    </source>
</evidence>
<feature type="region of interest" description="Disordered" evidence="1">
    <location>
        <begin position="1"/>
        <end position="54"/>
    </location>
</feature>